<dbReference type="SUPFAM" id="SSF55594">
    <property type="entry name" value="HPr-like"/>
    <property type="match status" value="1"/>
</dbReference>
<dbReference type="Pfam" id="PF05524">
    <property type="entry name" value="PEP-utilisers_N"/>
    <property type="match status" value="1"/>
</dbReference>
<dbReference type="AlphaFoldDB" id="A0A518BC38"/>
<dbReference type="InterPro" id="IPR008731">
    <property type="entry name" value="PTS_EIN"/>
</dbReference>
<dbReference type="KEGG" id="knv:Pan216_54410"/>
<dbReference type="PROSITE" id="PS51096">
    <property type="entry name" value="PTS_EIIA_TYPE_4"/>
    <property type="match status" value="1"/>
</dbReference>
<comment type="cofactor">
    <cofactor evidence="3">
        <name>Mg(2+)</name>
        <dbReference type="ChEBI" id="CHEBI:18420"/>
    </cofactor>
</comment>
<feature type="domain" description="PTS EIIA type-4" evidence="17">
    <location>
        <begin position="1"/>
        <end position="139"/>
    </location>
</feature>
<dbReference type="InterPro" id="IPR018274">
    <property type="entry name" value="PEP_util_AS"/>
</dbReference>
<accession>A0A518BC38</accession>
<comment type="similarity">
    <text evidence="6">Belongs to the PEP-utilizing enzyme family.</text>
</comment>
<dbReference type="InterPro" id="IPR004701">
    <property type="entry name" value="PTS_EIIA_man-typ"/>
</dbReference>
<dbReference type="Pfam" id="PF00391">
    <property type="entry name" value="PEP-utilizers"/>
    <property type="match status" value="1"/>
</dbReference>
<dbReference type="PROSITE" id="PS00370">
    <property type="entry name" value="PEP_ENZYMES_PHOS_SITE"/>
    <property type="match status" value="1"/>
</dbReference>
<evidence type="ECO:0000256" key="12">
    <source>
        <dbReference type="ARBA" id="ARBA00022723"/>
    </source>
</evidence>
<dbReference type="InterPro" id="IPR023151">
    <property type="entry name" value="PEP_util_CS"/>
</dbReference>
<dbReference type="Gene3D" id="3.50.30.10">
    <property type="entry name" value="Phosphohistidine domain"/>
    <property type="match status" value="1"/>
</dbReference>
<dbReference type="PANTHER" id="PTHR46244:SF6">
    <property type="entry name" value="PHOSPHOENOLPYRUVATE-PROTEIN PHOSPHOTRANSFERASE"/>
    <property type="match status" value="1"/>
</dbReference>
<dbReference type="InterPro" id="IPR040442">
    <property type="entry name" value="Pyrv_kinase-like_dom_sf"/>
</dbReference>
<evidence type="ECO:0000256" key="11">
    <source>
        <dbReference type="ARBA" id="ARBA00022683"/>
    </source>
</evidence>
<gene>
    <name evidence="19" type="primary">ptsI_4</name>
    <name evidence="19" type="ORF">Pan216_54410</name>
</gene>
<dbReference type="RefSeq" id="WP_145262831.1">
    <property type="nucleotide sequence ID" value="NZ_CP036279.1"/>
</dbReference>
<evidence type="ECO:0000256" key="15">
    <source>
        <dbReference type="ARBA" id="ARBA00046577"/>
    </source>
</evidence>
<evidence type="ECO:0000256" key="13">
    <source>
        <dbReference type="ARBA" id="ARBA00022777"/>
    </source>
</evidence>
<dbReference type="InterPro" id="IPR036662">
    <property type="entry name" value="PTS_EIIA_man-typ_sf"/>
</dbReference>
<keyword evidence="14" id="KW-0460">Magnesium</keyword>
<evidence type="ECO:0000256" key="3">
    <source>
        <dbReference type="ARBA" id="ARBA00001946"/>
    </source>
</evidence>
<dbReference type="Gene3D" id="3.20.20.60">
    <property type="entry name" value="Phosphoenolpyruvate-binding domains"/>
    <property type="match status" value="1"/>
</dbReference>
<sequence>MVGIVIVSHSHVLAQGVCELVRQACPGGVSIAAAGGTDDPDQPLGTDATKIHAAIEQVGPADGVVLLVDMGSAILSAETAIELLPPNLHGNVRICAAPLVEGAVAAGVTASSGGDLETVIREATRSFSAKARQMGQDVSVEEVEGAQPASGASEVTVTMRGANGLHMRPAAQLVQAASRFQSTISVRNVERPESPSVSARSLTEVSTLGVGQNDRVAITADGPDADDALVALRELFERSFDEWDESAPQDGSEEEGERPQGVLVGVAASDGVAIGPAIFWSPAEPEVVRRTVDDVGAEWERLRRAIEQARREIDSLRRAGEASSDRATSQLMVAYELFLVDPVLVGKAHHRIIAERVNAESAWQWAIQDACVRYESSEDQYTRERGGDIREVGRRVLCLLAGLDVAPPTLEEPHILLADELDPSVIARLPAEKVLGIALARGGPTSHAAIMARARGIPAVMGIGRSLRTISLDTLVAVDGHRGYFFPEPDDANLRTLRASAEELRRQLAEARAKSLEPAVTRDGVAMRVLANVADLATTCAAIESGAEGIGLLRTEFLFRTRRDAPTEEEQYASLKEIVEAAAGRHLVVRTLDIGGDKPVPYWKFGREANPLLGQRGIRWCLEQQAMFKTHFRAIFRAASHGPLSVMLPMIASSHEVHLAKQVFVEALSELEKEGLAHDAKIKLGIMVEVPSAVELIEHLLEEVSFVSIGTNDLSQYAMAADRTNAHVASLVDALHPAVLSMVRRVVIAGKAAGRPVCVCGEVAADPLAVPLLVGLGVREVSVSPPAVPRVKEAIRALDVKRAETWAKEACRFDSADEVRHYVEGRLER</sequence>
<comment type="function">
    <text evidence="4">Component of the dihydroxyacetone kinase complex, which is responsible for the phosphoenolpyruvate (PEP)-dependent phosphorylation of dihydroxyacetone. DhaM serves as the phosphoryl donor. Is phosphorylated by phosphoenolpyruvate in an EI- and HPr-dependent reaction, and a phosphorelay system on histidine residues finally leads to phosphoryl transfer to DhaL and dihydroxyacetone.</text>
</comment>
<protein>
    <submittedName>
        <fullName evidence="19">Phosphoenolpyruvate-protein phosphotransferase</fullName>
        <ecNumber evidence="19">2.7.3.9</ecNumber>
    </submittedName>
</protein>
<feature type="domain" description="HPr" evidence="18">
    <location>
        <begin position="152"/>
        <end position="243"/>
    </location>
</feature>
<feature type="coiled-coil region" evidence="16">
    <location>
        <begin position="292"/>
        <end position="326"/>
    </location>
</feature>
<proteinExistence type="inferred from homology"/>
<evidence type="ECO:0000256" key="2">
    <source>
        <dbReference type="ARBA" id="ARBA00001113"/>
    </source>
</evidence>
<dbReference type="OrthoDB" id="9765468at2"/>
<comment type="subunit">
    <text evidence="15">Homodimer. The dihydroxyacetone kinase complex is composed of a homodimer of DhaM, a homodimer of DhaK and the subunit DhaL.</text>
</comment>
<dbReference type="SUPFAM" id="SSF52009">
    <property type="entry name" value="Phosphohistidine domain"/>
    <property type="match status" value="1"/>
</dbReference>
<keyword evidence="19" id="KW-0670">Pyruvate</keyword>
<dbReference type="InterPro" id="IPR050499">
    <property type="entry name" value="PEP-utilizing_PTS_enzyme"/>
</dbReference>
<dbReference type="PROSITE" id="PS00742">
    <property type="entry name" value="PEP_ENZYMES_2"/>
    <property type="match status" value="1"/>
</dbReference>
<dbReference type="InterPro" id="IPR000032">
    <property type="entry name" value="HPr-like"/>
</dbReference>
<keyword evidence="8" id="KW-0963">Cytoplasm</keyword>
<dbReference type="GO" id="GO:0008965">
    <property type="term" value="F:phosphoenolpyruvate-protein phosphotransferase activity"/>
    <property type="evidence" value="ECO:0007669"/>
    <property type="project" value="UniProtKB-EC"/>
</dbReference>
<evidence type="ECO:0000256" key="5">
    <source>
        <dbReference type="ARBA" id="ARBA00004496"/>
    </source>
</evidence>
<dbReference type="Gene3D" id="3.40.50.510">
    <property type="entry name" value="Phosphotransferase system, mannose-type IIA component"/>
    <property type="match status" value="1"/>
</dbReference>
<evidence type="ECO:0000256" key="7">
    <source>
        <dbReference type="ARBA" id="ARBA00022448"/>
    </source>
</evidence>
<dbReference type="InterPro" id="IPR000121">
    <property type="entry name" value="PEP_util_C"/>
</dbReference>
<evidence type="ECO:0000256" key="10">
    <source>
        <dbReference type="ARBA" id="ARBA00022679"/>
    </source>
</evidence>
<comment type="catalytic activity">
    <reaction evidence="1">
        <text>L-histidyl-[protein] + phosphoenolpyruvate = N(pros)-phospho-L-histidyl-[protein] + pyruvate</text>
        <dbReference type="Rhea" id="RHEA:23880"/>
        <dbReference type="Rhea" id="RHEA-COMP:9745"/>
        <dbReference type="Rhea" id="RHEA-COMP:9746"/>
        <dbReference type="ChEBI" id="CHEBI:15361"/>
        <dbReference type="ChEBI" id="CHEBI:29979"/>
        <dbReference type="ChEBI" id="CHEBI:58702"/>
        <dbReference type="ChEBI" id="CHEBI:64837"/>
        <dbReference type="EC" id="2.7.3.9"/>
    </reaction>
</comment>
<dbReference type="InterPro" id="IPR008279">
    <property type="entry name" value="PEP-util_enz_mobile_dom"/>
</dbReference>
<dbReference type="InterPro" id="IPR012844">
    <property type="entry name" value="DhaM_N"/>
</dbReference>
<dbReference type="SUPFAM" id="SSF53062">
    <property type="entry name" value="PTS system fructose IIA component-like"/>
    <property type="match status" value="1"/>
</dbReference>
<reference evidence="19 20" key="1">
    <citation type="submission" date="2019-02" db="EMBL/GenBank/DDBJ databases">
        <title>Deep-cultivation of Planctomycetes and their phenomic and genomic characterization uncovers novel biology.</title>
        <authorList>
            <person name="Wiegand S."/>
            <person name="Jogler M."/>
            <person name="Boedeker C."/>
            <person name="Pinto D."/>
            <person name="Vollmers J."/>
            <person name="Rivas-Marin E."/>
            <person name="Kohn T."/>
            <person name="Peeters S.H."/>
            <person name="Heuer A."/>
            <person name="Rast P."/>
            <person name="Oberbeckmann S."/>
            <person name="Bunk B."/>
            <person name="Jeske O."/>
            <person name="Meyerdierks A."/>
            <person name="Storesund J.E."/>
            <person name="Kallscheuer N."/>
            <person name="Luecker S."/>
            <person name="Lage O.M."/>
            <person name="Pohl T."/>
            <person name="Merkel B.J."/>
            <person name="Hornburger P."/>
            <person name="Mueller R.-W."/>
            <person name="Bruemmer F."/>
            <person name="Labrenz M."/>
            <person name="Spormann A.M."/>
            <person name="Op den Camp H."/>
            <person name="Overmann J."/>
            <person name="Amann R."/>
            <person name="Jetten M.S.M."/>
            <person name="Mascher T."/>
            <person name="Medema M.H."/>
            <person name="Devos D.P."/>
            <person name="Kaster A.-K."/>
            <person name="Ovreas L."/>
            <person name="Rohde M."/>
            <person name="Galperin M.Y."/>
            <person name="Jogler C."/>
        </authorList>
    </citation>
    <scope>NUCLEOTIDE SEQUENCE [LARGE SCALE GENOMIC DNA]</scope>
    <source>
        <strain evidence="19 20">Pan216</strain>
    </source>
</reference>
<dbReference type="GO" id="GO:0005737">
    <property type="term" value="C:cytoplasm"/>
    <property type="evidence" value="ECO:0007669"/>
    <property type="project" value="UniProtKB-SubCell"/>
</dbReference>
<dbReference type="InterPro" id="IPR006318">
    <property type="entry name" value="PTS_EI-like"/>
</dbReference>
<evidence type="ECO:0000313" key="19">
    <source>
        <dbReference type="EMBL" id="QDU64551.1"/>
    </source>
</evidence>
<dbReference type="PRINTS" id="PR00107">
    <property type="entry name" value="PHOSPHOCPHPR"/>
</dbReference>
<evidence type="ECO:0000256" key="6">
    <source>
        <dbReference type="ARBA" id="ARBA00007837"/>
    </source>
</evidence>
<dbReference type="PANTHER" id="PTHR46244">
    <property type="entry name" value="PHOSPHOENOLPYRUVATE-PROTEIN PHOSPHOTRANSFERASE"/>
    <property type="match status" value="1"/>
</dbReference>
<dbReference type="PRINTS" id="PR01736">
    <property type="entry name" value="PHPHTRNFRASE"/>
</dbReference>
<comment type="catalytic activity">
    <reaction evidence="2">
        <text>dihydroxyacetone + phosphoenolpyruvate = dihydroxyacetone phosphate + pyruvate</text>
        <dbReference type="Rhea" id="RHEA:18381"/>
        <dbReference type="ChEBI" id="CHEBI:15361"/>
        <dbReference type="ChEBI" id="CHEBI:16016"/>
        <dbReference type="ChEBI" id="CHEBI:57642"/>
        <dbReference type="ChEBI" id="CHEBI:58702"/>
        <dbReference type="EC" id="2.7.1.121"/>
    </reaction>
</comment>
<evidence type="ECO:0000256" key="1">
    <source>
        <dbReference type="ARBA" id="ARBA00000683"/>
    </source>
</evidence>
<keyword evidence="7" id="KW-0813">Transport</keyword>
<dbReference type="NCBIfam" id="TIGR02364">
    <property type="entry name" value="dha_pts"/>
    <property type="match status" value="1"/>
</dbReference>
<dbReference type="GO" id="GO:0047324">
    <property type="term" value="F:phosphoenolpyruvate-glycerone phosphotransferase activity"/>
    <property type="evidence" value="ECO:0007669"/>
    <property type="project" value="UniProtKB-EC"/>
</dbReference>
<keyword evidence="10 19" id="KW-0808">Transferase</keyword>
<evidence type="ECO:0000256" key="14">
    <source>
        <dbReference type="ARBA" id="ARBA00022842"/>
    </source>
</evidence>
<dbReference type="Proteomes" id="UP000317093">
    <property type="component" value="Chromosome"/>
</dbReference>
<dbReference type="Pfam" id="PF03610">
    <property type="entry name" value="EIIA-man"/>
    <property type="match status" value="1"/>
</dbReference>
<dbReference type="Gene3D" id="3.30.1340.10">
    <property type="entry name" value="HPr-like"/>
    <property type="match status" value="1"/>
</dbReference>
<dbReference type="InterPro" id="IPR035895">
    <property type="entry name" value="HPr-like_sf"/>
</dbReference>
<dbReference type="InterPro" id="IPR036618">
    <property type="entry name" value="PtsI_HPr-bd_sf"/>
</dbReference>
<comment type="subcellular location">
    <subcellularLocation>
        <location evidence="5">Cytoplasm</location>
    </subcellularLocation>
</comment>
<dbReference type="Pfam" id="PF00381">
    <property type="entry name" value="PTS-HPr"/>
    <property type="match status" value="1"/>
</dbReference>
<dbReference type="NCBIfam" id="TIGR01417">
    <property type="entry name" value="PTS_I_fam"/>
    <property type="match status" value="1"/>
</dbReference>
<dbReference type="GO" id="GO:0016020">
    <property type="term" value="C:membrane"/>
    <property type="evidence" value="ECO:0007669"/>
    <property type="project" value="InterPro"/>
</dbReference>
<evidence type="ECO:0000256" key="4">
    <source>
        <dbReference type="ARBA" id="ARBA00002788"/>
    </source>
</evidence>
<keyword evidence="11" id="KW-0598">Phosphotransferase system</keyword>
<dbReference type="NCBIfam" id="TIGR01003">
    <property type="entry name" value="PTS_HPr_family"/>
    <property type="match status" value="1"/>
</dbReference>
<dbReference type="SUPFAM" id="SSF51621">
    <property type="entry name" value="Phosphoenolpyruvate/pyruvate domain"/>
    <property type="match status" value="1"/>
</dbReference>
<dbReference type="GO" id="GO:0009401">
    <property type="term" value="P:phosphoenolpyruvate-dependent sugar phosphotransferase system"/>
    <property type="evidence" value="ECO:0007669"/>
    <property type="project" value="UniProtKB-KW"/>
</dbReference>
<evidence type="ECO:0000256" key="16">
    <source>
        <dbReference type="SAM" id="Coils"/>
    </source>
</evidence>
<evidence type="ECO:0000259" key="17">
    <source>
        <dbReference type="PROSITE" id="PS51096"/>
    </source>
</evidence>
<keyword evidence="20" id="KW-1185">Reference proteome</keyword>
<dbReference type="GO" id="GO:0046872">
    <property type="term" value="F:metal ion binding"/>
    <property type="evidence" value="ECO:0007669"/>
    <property type="project" value="UniProtKB-KW"/>
</dbReference>
<dbReference type="Pfam" id="PF02896">
    <property type="entry name" value="PEP-utilizers_C"/>
    <property type="match status" value="1"/>
</dbReference>
<evidence type="ECO:0000256" key="8">
    <source>
        <dbReference type="ARBA" id="ARBA00022490"/>
    </source>
</evidence>
<keyword evidence="12" id="KW-0479">Metal-binding</keyword>
<keyword evidence="16" id="KW-0175">Coiled coil</keyword>
<dbReference type="InterPro" id="IPR036637">
    <property type="entry name" value="Phosphohistidine_dom_sf"/>
</dbReference>
<name>A0A518BC38_9BACT</name>
<organism evidence="19 20">
    <name type="scientific">Kolteria novifilia</name>
    <dbReference type="NCBI Taxonomy" id="2527975"/>
    <lineage>
        <taxon>Bacteria</taxon>
        <taxon>Pseudomonadati</taxon>
        <taxon>Planctomycetota</taxon>
        <taxon>Planctomycetia</taxon>
        <taxon>Kolteriales</taxon>
        <taxon>Kolteriaceae</taxon>
        <taxon>Kolteria</taxon>
    </lineage>
</organism>
<keyword evidence="9" id="KW-0762">Sugar transport</keyword>
<keyword evidence="13" id="KW-0418">Kinase</keyword>
<evidence type="ECO:0000313" key="20">
    <source>
        <dbReference type="Proteomes" id="UP000317093"/>
    </source>
</evidence>
<dbReference type="EC" id="2.7.3.9" evidence="19"/>
<dbReference type="EMBL" id="CP036279">
    <property type="protein sequence ID" value="QDU64551.1"/>
    <property type="molecule type" value="Genomic_DNA"/>
</dbReference>
<dbReference type="InterPro" id="IPR015813">
    <property type="entry name" value="Pyrv/PenolPyrv_kinase-like_dom"/>
</dbReference>
<evidence type="ECO:0000256" key="9">
    <source>
        <dbReference type="ARBA" id="ARBA00022597"/>
    </source>
</evidence>
<evidence type="ECO:0000259" key="18">
    <source>
        <dbReference type="PROSITE" id="PS51350"/>
    </source>
</evidence>
<dbReference type="CDD" id="cd00367">
    <property type="entry name" value="PTS-HPr_like"/>
    <property type="match status" value="1"/>
</dbReference>
<dbReference type="Gene3D" id="1.10.274.10">
    <property type="entry name" value="PtsI, HPr-binding domain"/>
    <property type="match status" value="1"/>
</dbReference>
<dbReference type="PROSITE" id="PS51350">
    <property type="entry name" value="PTS_HPR_DOM"/>
    <property type="match status" value="1"/>
</dbReference>
<dbReference type="SUPFAM" id="SSF47831">
    <property type="entry name" value="Enzyme I of the PEP:sugar phosphotransferase system HPr-binding (sub)domain"/>
    <property type="match status" value="1"/>
</dbReference>